<proteinExistence type="inferred from homology"/>
<dbReference type="SUPFAM" id="SSF55347">
    <property type="entry name" value="Glyceraldehyde-3-phosphate dehydrogenase-like, C-terminal domain"/>
    <property type="match status" value="1"/>
</dbReference>
<dbReference type="InterPro" id="IPR020828">
    <property type="entry name" value="GlycerAld_3-P_DH_NAD(P)-bd"/>
</dbReference>
<dbReference type="Gene3D" id="3.30.360.10">
    <property type="entry name" value="Dihydrodipicolinate Reductase, domain 2"/>
    <property type="match status" value="1"/>
</dbReference>
<dbReference type="RefSeq" id="WP_213428014.1">
    <property type="nucleotide sequence ID" value="NZ_AP031286.1"/>
</dbReference>
<gene>
    <name evidence="4" type="ORF">WJ0W_006729</name>
</gene>
<dbReference type="Gene3D" id="3.40.50.720">
    <property type="entry name" value="NAD(P)-binding Rossmann-like Domain"/>
    <property type="match status" value="1"/>
</dbReference>
<accession>A0ABM9GBU3</accession>
<organism evidence="4 5">
    <name type="scientific">Paenibacillus melissococcoides</name>
    <dbReference type="NCBI Taxonomy" id="2912268"/>
    <lineage>
        <taxon>Bacteria</taxon>
        <taxon>Bacillati</taxon>
        <taxon>Bacillota</taxon>
        <taxon>Bacilli</taxon>
        <taxon>Bacillales</taxon>
        <taxon>Paenibacillaceae</taxon>
        <taxon>Paenibacillus</taxon>
    </lineage>
</organism>
<sequence length="351" mass="40074">MKIGINGVGRIGRTILRQLWENNIDTCVHLNDVFADIENIAYLIKYDSLFGPLKANVFVTDCREIVIEDEQKKWVISFSHEEHIKAVNWIESGVKVIVEATGLEHNTMNLEPWRKEHSLDYVVITNTCEHADFTLIHGVNEEAFDPEQHHIISTSICDANAIAPVLKIIERKVGIEQVFITTLHPWLSYQNVLDGPVRSQSQTFSTYKHYQLGRMSSGSLIPKPTTVGPVLQHVLPSLKNRLMAFSYRVPTSIVCSADISLVLKDSIGKEEMKQLFLASNPYIRASQEKLVSTDFTQEPFSSVVDLNWLEVVEAKYVKLVLWYDNEWGYTARVIQLLQMLKTLNRKVGIRH</sequence>
<evidence type="ECO:0000256" key="1">
    <source>
        <dbReference type="ARBA" id="ARBA00023002"/>
    </source>
</evidence>
<dbReference type="Proteomes" id="UP001154322">
    <property type="component" value="Unassembled WGS sequence"/>
</dbReference>
<dbReference type="InterPro" id="IPR020829">
    <property type="entry name" value="GlycerAld_3-P_DH_cat"/>
</dbReference>
<dbReference type="InterPro" id="IPR036291">
    <property type="entry name" value="NAD(P)-bd_dom_sf"/>
</dbReference>
<protein>
    <recommendedName>
        <fullName evidence="3">Glyceraldehyde 3-phosphate dehydrogenase NAD(P) binding domain-containing protein</fullName>
    </recommendedName>
</protein>
<dbReference type="InterPro" id="IPR052978">
    <property type="entry name" value="GAP_dehydrogenase"/>
</dbReference>
<feature type="domain" description="Glyceraldehyde 3-phosphate dehydrogenase NAD(P) binding" evidence="3">
    <location>
        <begin position="1"/>
        <end position="157"/>
    </location>
</feature>
<dbReference type="Pfam" id="PF02800">
    <property type="entry name" value="Gp_dh_C"/>
    <property type="match status" value="1"/>
</dbReference>
<dbReference type="PRINTS" id="PR00078">
    <property type="entry name" value="G3PDHDRGNASE"/>
</dbReference>
<dbReference type="Pfam" id="PF00044">
    <property type="entry name" value="Gp_dh_N"/>
    <property type="match status" value="1"/>
</dbReference>
<dbReference type="SMART" id="SM00846">
    <property type="entry name" value="Gp_dh_N"/>
    <property type="match status" value="1"/>
</dbReference>
<name>A0ABM9GBU3_9BACL</name>
<evidence type="ECO:0000313" key="5">
    <source>
        <dbReference type="Proteomes" id="UP001154322"/>
    </source>
</evidence>
<evidence type="ECO:0000313" key="4">
    <source>
        <dbReference type="EMBL" id="CAH8249544.1"/>
    </source>
</evidence>
<evidence type="ECO:0000259" key="3">
    <source>
        <dbReference type="SMART" id="SM00846"/>
    </source>
</evidence>
<reference evidence="4" key="1">
    <citation type="submission" date="2022-06" db="EMBL/GenBank/DDBJ databases">
        <authorList>
            <person name="Dietemann V."/>
            <person name="Ory F."/>
            <person name="Dainat B."/>
            <person name="Oberhansli S."/>
        </authorList>
    </citation>
    <scope>NUCLEOTIDE SEQUENCE</scope>
    <source>
        <strain evidence="4">Ena-SAMPLE-TAB-26-04-2022-14:26:32:270-5432</strain>
    </source>
</reference>
<dbReference type="PANTHER" id="PTHR42955:SF1">
    <property type="entry name" value="GLYCERALDEHYDE-3-PHOSPHATE DEHYDROGENASE"/>
    <property type="match status" value="1"/>
</dbReference>
<evidence type="ECO:0000256" key="2">
    <source>
        <dbReference type="RuleBase" id="RU000397"/>
    </source>
</evidence>
<dbReference type="InterPro" id="IPR020831">
    <property type="entry name" value="GlycerAld/Erythrose_P_DH"/>
</dbReference>
<dbReference type="EMBL" id="CALYLO010000017">
    <property type="protein sequence ID" value="CAH8249544.1"/>
    <property type="molecule type" value="Genomic_DNA"/>
</dbReference>
<comment type="similarity">
    <text evidence="2">Belongs to the glyceraldehyde-3-phosphate dehydrogenase family.</text>
</comment>
<dbReference type="PANTHER" id="PTHR42955">
    <property type="entry name" value="GLYCERALDEHYDE-3-PHOSPHATE DEHYDROGENASE"/>
    <property type="match status" value="1"/>
</dbReference>
<keyword evidence="5" id="KW-1185">Reference proteome</keyword>
<keyword evidence="1" id="KW-0560">Oxidoreductase</keyword>
<comment type="caution">
    <text evidence="4">The sequence shown here is derived from an EMBL/GenBank/DDBJ whole genome shotgun (WGS) entry which is preliminary data.</text>
</comment>
<dbReference type="SUPFAM" id="SSF51735">
    <property type="entry name" value="NAD(P)-binding Rossmann-fold domains"/>
    <property type="match status" value="1"/>
</dbReference>
<dbReference type="PIRSF" id="PIRSF000149">
    <property type="entry name" value="GAP_DH"/>
    <property type="match status" value="1"/>
</dbReference>